<feature type="compositionally biased region" description="Gly residues" evidence="1">
    <location>
        <begin position="10"/>
        <end position="22"/>
    </location>
</feature>
<feature type="transmembrane region" description="Helical" evidence="2">
    <location>
        <begin position="58"/>
        <end position="80"/>
    </location>
</feature>
<comment type="caution">
    <text evidence="3">The sequence shown here is derived from an EMBL/GenBank/DDBJ whole genome shotgun (WGS) entry which is preliminary data.</text>
</comment>
<keyword evidence="2" id="KW-0812">Transmembrane</keyword>
<organism evidence="3 4">
    <name type="scientific">Wenjunlia tyrosinilytica</name>
    <dbReference type="NCBI Taxonomy" id="1544741"/>
    <lineage>
        <taxon>Bacteria</taxon>
        <taxon>Bacillati</taxon>
        <taxon>Actinomycetota</taxon>
        <taxon>Actinomycetes</taxon>
        <taxon>Kitasatosporales</taxon>
        <taxon>Streptomycetaceae</taxon>
        <taxon>Wenjunlia</taxon>
    </lineage>
</organism>
<feature type="region of interest" description="Disordered" evidence="1">
    <location>
        <begin position="1"/>
        <end position="24"/>
    </location>
</feature>
<reference evidence="3" key="2">
    <citation type="submission" date="2020-09" db="EMBL/GenBank/DDBJ databases">
        <authorList>
            <person name="Sun Q."/>
            <person name="Zhou Y."/>
        </authorList>
    </citation>
    <scope>NUCLEOTIDE SEQUENCE</scope>
    <source>
        <strain evidence="3">CGMCC 4.7201</strain>
    </source>
</reference>
<dbReference type="RefSeq" id="WP_229698449.1">
    <property type="nucleotide sequence ID" value="NZ_BMMS01000012.1"/>
</dbReference>
<feature type="transmembrane region" description="Helical" evidence="2">
    <location>
        <begin position="92"/>
        <end position="110"/>
    </location>
</feature>
<dbReference type="Proteomes" id="UP000641932">
    <property type="component" value="Unassembled WGS sequence"/>
</dbReference>
<protein>
    <recommendedName>
        <fullName evidence="5">DUF4260 family protein</fullName>
    </recommendedName>
</protein>
<name>A0A917ZQJ3_9ACTN</name>
<dbReference type="EMBL" id="BMMS01000012">
    <property type="protein sequence ID" value="GGO89018.1"/>
    <property type="molecule type" value="Genomic_DNA"/>
</dbReference>
<keyword evidence="2" id="KW-1133">Transmembrane helix</keyword>
<evidence type="ECO:0000313" key="4">
    <source>
        <dbReference type="Proteomes" id="UP000641932"/>
    </source>
</evidence>
<proteinExistence type="predicted"/>
<keyword evidence="4" id="KW-1185">Reference proteome</keyword>
<keyword evidence="2" id="KW-0472">Membrane</keyword>
<evidence type="ECO:0008006" key="5">
    <source>
        <dbReference type="Google" id="ProtNLM"/>
    </source>
</evidence>
<gene>
    <name evidence="3" type="ORF">GCM10012280_31180</name>
</gene>
<sequence>MERARRGTGTKAGGTGAAGTGPAGAWTWTSPLGRVLSGAVGVGALVAGARIGGRRSKVLWASAVAPDISLVIGIAAAPSWKRMPSYAIGPYNAMHTPVVPAAILMAAALTRNRSLLVAGLGWLGHIGWDRGWGYGPRDADGYIAARPRPADAGPEGPVHQVTGSASRRLSISPVRIRT</sequence>
<evidence type="ECO:0000313" key="3">
    <source>
        <dbReference type="EMBL" id="GGO89018.1"/>
    </source>
</evidence>
<dbReference type="InterPro" id="IPR025356">
    <property type="entry name" value="DUF4260"/>
</dbReference>
<reference evidence="3" key="1">
    <citation type="journal article" date="2014" name="Int. J. Syst. Evol. Microbiol.">
        <title>Complete genome sequence of Corynebacterium casei LMG S-19264T (=DSM 44701T), isolated from a smear-ripened cheese.</title>
        <authorList>
            <consortium name="US DOE Joint Genome Institute (JGI-PGF)"/>
            <person name="Walter F."/>
            <person name="Albersmeier A."/>
            <person name="Kalinowski J."/>
            <person name="Ruckert C."/>
        </authorList>
    </citation>
    <scope>NUCLEOTIDE SEQUENCE</scope>
    <source>
        <strain evidence="3">CGMCC 4.7201</strain>
    </source>
</reference>
<dbReference type="AlphaFoldDB" id="A0A917ZQJ3"/>
<accession>A0A917ZQJ3</accession>
<evidence type="ECO:0000256" key="2">
    <source>
        <dbReference type="SAM" id="Phobius"/>
    </source>
</evidence>
<dbReference type="Pfam" id="PF14079">
    <property type="entry name" value="DUF4260"/>
    <property type="match status" value="1"/>
</dbReference>
<evidence type="ECO:0000256" key="1">
    <source>
        <dbReference type="SAM" id="MobiDB-lite"/>
    </source>
</evidence>